<dbReference type="OrthoDB" id="527344at2759"/>
<keyword evidence="5" id="KW-0819">tRNA processing</keyword>
<evidence type="ECO:0000313" key="15">
    <source>
        <dbReference type="EMBL" id="KAF0320786.1"/>
    </source>
</evidence>
<evidence type="ECO:0000256" key="3">
    <source>
        <dbReference type="ARBA" id="ARBA00007823"/>
    </source>
</evidence>
<comment type="caution">
    <text evidence="15">The sequence shown here is derived from an EMBL/GenBank/DDBJ whole genome shotgun (WGS) entry which is preliminary data.</text>
</comment>
<dbReference type="Proteomes" id="UP000434172">
    <property type="component" value="Unassembled WGS sequence"/>
</dbReference>
<dbReference type="GO" id="GO:1990180">
    <property type="term" value="P:mitochondrial tRNA 3'-end processing"/>
    <property type="evidence" value="ECO:0007669"/>
    <property type="project" value="TreeGrafter"/>
</dbReference>
<feature type="compositionally biased region" description="Low complexity" evidence="11">
    <location>
        <begin position="65"/>
        <end position="85"/>
    </location>
</feature>
<keyword evidence="6" id="KW-0540">Nuclease</keyword>
<reference evidence="15 16" key="1">
    <citation type="submission" date="2019-12" db="EMBL/GenBank/DDBJ databases">
        <title>A genome sequence resource for the geographically widespread anthracnose pathogen Colletotrichum asianum.</title>
        <authorList>
            <person name="Meng Y."/>
        </authorList>
    </citation>
    <scope>NUCLEOTIDE SEQUENCE [LARGE SCALE GENOMIC DNA]</scope>
    <source>
        <strain evidence="15 16">ICMP 18580</strain>
    </source>
</reference>
<evidence type="ECO:0000256" key="11">
    <source>
        <dbReference type="SAM" id="MobiDB-lite"/>
    </source>
</evidence>
<evidence type="ECO:0000259" key="14">
    <source>
        <dbReference type="Pfam" id="PF13691"/>
    </source>
</evidence>
<dbReference type="Pfam" id="PF12706">
    <property type="entry name" value="Lactamase_B_2"/>
    <property type="match status" value="1"/>
</dbReference>
<evidence type="ECO:0000256" key="12">
    <source>
        <dbReference type="SAM" id="SignalP"/>
    </source>
</evidence>
<accession>A0A8H3ZP03</accession>
<organism evidence="15 16">
    <name type="scientific">Colletotrichum asianum</name>
    <dbReference type="NCBI Taxonomy" id="702518"/>
    <lineage>
        <taxon>Eukaryota</taxon>
        <taxon>Fungi</taxon>
        <taxon>Dikarya</taxon>
        <taxon>Ascomycota</taxon>
        <taxon>Pezizomycotina</taxon>
        <taxon>Sordariomycetes</taxon>
        <taxon>Hypocreomycetidae</taxon>
        <taxon>Glomerellales</taxon>
        <taxon>Glomerellaceae</taxon>
        <taxon>Colletotrichum</taxon>
        <taxon>Colletotrichum gloeosporioides species complex</taxon>
    </lineage>
</organism>
<dbReference type="InterPro" id="IPR001279">
    <property type="entry name" value="Metallo-B-lactamas"/>
</dbReference>
<keyword evidence="7" id="KW-0479">Metal-binding</keyword>
<dbReference type="InterPro" id="IPR036866">
    <property type="entry name" value="RibonucZ/Hydroxyglut_hydro"/>
</dbReference>
<feature type="domain" description="tRNase Z endonuclease" evidence="14">
    <location>
        <begin position="241"/>
        <end position="302"/>
    </location>
</feature>
<keyword evidence="16" id="KW-1185">Reference proteome</keyword>
<feature type="domain" description="Metallo-beta-lactamase" evidence="13">
    <location>
        <begin position="802"/>
        <end position="1009"/>
    </location>
</feature>
<sequence>MSAIRSSSSVLLLLGGVATLPGAASVRNHFPQRTSASAPLDAELGYLQQPLGPASSRPTASAAQTTTKRSAALSTTSLAAKAASAQHRAVKPKASTNTTTPRRRSAGTIKPEQASSSGGSGKRLWNLEPRPRRPSKPDNVDDFLLEKFDFKRAPKELIASIKRLCYNTGPFHLSKKAGDVYTGNPDDFGGKSAYLIRSDWNRATPGLWFLRFFLLTGPPIRKSPVPWQPNERIANMTNHVQITTTPTADTGGSLLLHFDHRRYLFGHLSEGTQRALGQRKVALAKLENMFMSGQTRWEYTGGMIGMMLTVADVLEGSRREIEAQNQARKQSQKALLETKGPERIEIHGGRNLTHSLATARYFVFRKGMPIHPVECHDDPRIANPEATTPDWEDDAIQVWKVPVVAGDPQTRSRKRSHEVMAAEDEQVAADHTAQPTLTPQEHERLNREGVAAVVEDMFNSDWSKDTLCETKLHKVSLPATIFVRKNGQIERYKGPLPGDKGPVPDIDVLVRFPWPATKVVRLPDPKQPSDMSVCYIVKNRGRRGKFNPQLAKQYGIKPFEFKHLAAGKTVKGADGVDVTPDMVLGERIKPCGFALVDIPSLSAVESFLARPEWKNSSLMENVPIFYWLLGPTVIDDTRIQSFMRERPDVNHIVLAPQTSPNMVTIESCAILLAKLRRIDPDRFPLLNFDNSVRDLSFIGPNVQAGRVGMKTMLSPSFSMKDDEILPFPTFEEAGAIPEEVLALADEAKAAIKEPKFMAEVEQVEKDIPNRDAEIIPLGTGSALPSKYRNVSSTLIRVPQYGNYILDAGENTMGQLRRAFPANELVQILQNLRCIFISHMHADHHLGTASLLRAWCDATEHLSPQPKLVIYCPVSMRLFLQEYGRIENIQTVNGRRIETRNVVWPKDDAKLPKDDPTKLASAVLVPVKHCQNSYAPVFSFPSGLKIAFSGDCRPSDSLVKAGKGATLLIHESTFDDDKKGDAIAKKHSTMSEALDVAYRMGARRVLLTHFSQRYAKVPIAEKRETADGSDQAVLLAFDQMRVKLGEFRQAQKLLPAIRRYFELTGAD</sequence>
<evidence type="ECO:0000256" key="10">
    <source>
        <dbReference type="ARBA" id="ARBA00022833"/>
    </source>
</evidence>
<feature type="region of interest" description="Disordered" evidence="11">
    <location>
        <begin position="48"/>
        <end position="140"/>
    </location>
</feature>
<dbReference type="EC" id="3.1.26.11" evidence="4"/>
<dbReference type="PANTHER" id="PTHR12553:SF49">
    <property type="entry name" value="ZINC PHOSPHODIESTERASE ELAC PROTEIN 2"/>
    <property type="match status" value="1"/>
</dbReference>
<evidence type="ECO:0000313" key="16">
    <source>
        <dbReference type="Proteomes" id="UP000434172"/>
    </source>
</evidence>
<dbReference type="Pfam" id="PF13691">
    <property type="entry name" value="Lactamase_B_4"/>
    <property type="match status" value="1"/>
</dbReference>
<feature type="region of interest" description="Disordered" evidence="11">
    <location>
        <begin position="408"/>
        <end position="428"/>
    </location>
</feature>
<dbReference type="InterPro" id="IPR027794">
    <property type="entry name" value="tRNase_Z_dom"/>
</dbReference>
<keyword evidence="9" id="KW-0378">Hydrolase</keyword>
<dbReference type="InterPro" id="IPR047151">
    <property type="entry name" value="RNZ2-like"/>
</dbReference>
<dbReference type="CDD" id="cd07718">
    <property type="entry name" value="RNaseZ_ELAC1_ELAC2-C-term-like_MBL-fold"/>
    <property type="match status" value="1"/>
</dbReference>
<proteinExistence type="inferred from homology"/>
<dbReference type="EMBL" id="WOWK01000079">
    <property type="protein sequence ID" value="KAF0320786.1"/>
    <property type="molecule type" value="Genomic_DNA"/>
</dbReference>
<protein>
    <recommendedName>
        <fullName evidence="4">ribonuclease Z</fullName>
        <ecNumber evidence="4">3.1.26.11</ecNumber>
    </recommendedName>
</protein>
<feature type="compositionally biased region" description="Basic and acidic residues" evidence="11">
    <location>
        <begin position="129"/>
        <end position="140"/>
    </location>
</feature>
<evidence type="ECO:0000256" key="5">
    <source>
        <dbReference type="ARBA" id="ARBA00022694"/>
    </source>
</evidence>
<dbReference type="AlphaFoldDB" id="A0A8H3ZP03"/>
<evidence type="ECO:0000256" key="6">
    <source>
        <dbReference type="ARBA" id="ARBA00022722"/>
    </source>
</evidence>
<keyword evidence="8" id="KW-0255">Endonuclease</keyword>
<evidence type="ECO:0000256" key="1">
    <source>
        <dbReference type="ARBA" id="ARBA00000402"/>
    </source>
</evidence>
<dbReference type="PANTHER" id="PTHR12553">
    <property type="entry name" value="ZINC PHOSPHODIESTERASE ELAC PROTEIN 2"/>
    <property type="match status" value="1"/>
</dbReference>
<dbReference type="SUPFAM" id="SSF56281">
    <property type="entry name" value="Metallo-hydrolase/oxidoreductase"/>
    <property type="match status" value="1"/>
</dbReference>
<dbReference type="GO" id="GO:0005739">
    <property type="term" value="C:mitochondrion"/>
    <property type="evidence" value="ECO:0007669"/>
    <property type="project" value="TreeGrafter"/>
</dbReference>
<evidence type="ECO:0000256" key="8">
    <source>
        <dbReference type="ARBA" id="ARBA00022759"/>
    </source>
</evidence>
<dbReference type="GO" id="GO:0042781">
    <property type="term" value="F:3'-tRNA processing endoribonuclease activity"/>
    <property type="evidence" value="ECO:0007669"/>
    <property type="project" value="UniProtKB-EC"/>
</dbReference>
<gene>
    <name evidence="15" type="ORF">GQ607_012020</name>
</gene>
<dbReference type="Gene3D" id="3.60.15.10">
    <property type="entry name" value="Ribonuclease Z/Hydroxyacylglutathione hydrolase-like"/>
    <property type="match status" value="3"/>
</dbReference>
<evidence type="ECO:0000256" key="4">
    <source>
        <dbReference type="ARBA" id="ARBA00012477"/>
    </source>
</evidence>
<evidence type="ECO:0000256" key="7">
    <source>
        <dbReference type="ARBA" id="ARBA00022723"/>
    </source>
</evidence>
<evidence type="ECO:0000259" key="13">
    <source>
        <dbReference type="Pfam" id="PF12706"/>
    </source>
</evidence>
<keyword evidence="12" id="KW-0732">Signal</keyword>
<evidence type="ECO:0000256" key="9">
    <source>
        <dbReference type="ARBA" id="ARBA00022801"/>
    </source>
</evidence>
<keyword evidence="10" id="KW-0862">Zinc</keyword>
<name>A0A8H3ZP03_9PEZI</name>
<feature type="chain" id="PRO_5034292714" description="ribonuclease Z" evidence="12">
    <location>
        <begin position="26"/>
        <end position="1066"/>
    </location>
</feature>
<comment type="similarity">
    <text evidence="3">Belongs to the RNase Z family.</text>
</comment>
<comment type="catalytic activity">
    <reaction evidence="1">
        <text>Endonucleolytic cleavage of RNA, removing extra 3' nucleotides from tRNA precursor, generating 3' termini of tRNAs. A 3'-hydroxy group is left at the tRNA terminus and a 5'-phosphoryl group is left at the trailer molecule.</text>
        <dbReference type="EC" id="3.1.26.11"/>
    </reaction>
</comment>
<feature type="signal peptide" evidence="12">
    <location>
        <begin position="1"/>
        <end position="25"/>
    </location>
</feature>
<comment type="cofactor">
    <cofactor evidence="2">
        <name>Zn(2+)</name>
        <dbReference type="ChEBI" id="CHEBI:29105"/>
    </cofactor>
</comment>
<dbReference type="GO" id="GO:0046872">
    <property type="term" value="F:metal ion binding"/>
    <property type="evidence" value="ECO:0007669"/>
    <property type="project" value="UniProtKB-KW"/>
</dbReference>
<evidence type="ECO:0000256" key="2">
    <source>
        <dbReference type="ARBA" id="ARBA00001947"/>
    </source>
</evidence>